<protein>
    <recommendedName>
        <fullName evidence="3">Methyltransferase type 11 domain-containing protein</fullName>
    </recommendedName>
</protein>
<gene>
    <name evidence="1" type="ORF">A3D08_02130</name>
</gene>
<evidence type="ECO:0008006" key="3">
    <source>
        <dbReference type="Google" id="ProtNLM"/>
    </source>
</evidence>
<dbReference type="InterPro" id="IPR029063">
    <property type="entry name" value="SAM-dependent_MTases_sf"/>
</dbReference>
<evidence type="ECO:0000313" key="1">
    <source>
        <dbReference type="EMBL" id="OGK29657.1"/>
    </source>
</evidence>
<dbReference type="Proteomes" id="UP000178098">
    <property type="component" value="Unassembled WGS sequence"/>
</dbReference>
<dbReference type="Pfam" id="PF13489">
    <property type="entry name" value="Methyltransf_23"/>
    <property type="match status" value="1"/>
</dbReference>
<sequence length="116" mass="13491">MVALEVLEHIPPKDTFTALEQLYRVLKPQGCLIISVPMNEGLEKMITQGHNPNAHVRMYTPELINAELKIAGFAIIWERQLFAFHHFYRLKTLLARIVFKKKWQPNNVIIKAKKLS</sequence>
<reference evidence="1 2" key="1">
    <citation type="journal article" date="2016" name="Nat. Commun.">
        <title>Thousands of microbial genomes shed light on interconnected biogeochemical processes in an aquifer system.</title>
        <authorList>
            <person name="Anantharaman K."/>
            <person name="Brown C.T."/>
            <person name="Hug L.A."/>
            <person name="Sharon I."/>
            <person name="Castelle C.J."/>
            <person name="Probst A.J."/>
            <person name="Thomas B.C."/>
            <person name="Singh A."/>
            <person name="Wilkins M.J."/>
            <person name="Karaoz U."/>
            <person name="Brodie E.L."/>
            <person name="Williams K.H."/>
            <person name="Hubbard S.S."/>
            <person name="Banfield J.F."/>
        </authorList>
    </citation>
    <scope>NUCLEOTIDE SEQUENCE [LARGE SCALE GENOMIC DNA]</scope>
</reference>
<comment type="caution">
    <text evidence="1">The sequence shown here is derived from an EMBL/GenBank/DDBJ whole genome shotgun (WGS) entry which is preliminary data.</text>
</comment>
<evidence type="ECO:0000313" key="2">
    <source>
        <dbReference type="Proteomes" id="UP000178098"/>
    </source>
</evidence>
<dbReference type="AlphaFoldDB" id="A0A1F7HED9"/>
<dbReference type="EMBL" id="MFZT01000042">
    <property type="protein sequence ID" value="OGK29657.1"/>
    <property type="molecule type" value="Genomic_DNA"/>
</dbReference>
<dbReference type="Gene3D" id="3.40.50.150">
    <property type="entry name" value="Vaccinia Virus protein VP39"/>
    <property type="match status" value="1"/>
</dbReference>
<organism evidence="1 2">
    <name type="scientific">Candidatus Roizmanbacteria bacterium RIFCSPHIGHO2_02_FULL_43_11</name>
    <dbReference type="NCBI Taxonomy" id="1802043"/>
    <lineage>
        <taxon>Bacteria</taxon>
        <taxon>Candidatus Roizmaniibacteriota</taxon>
    </lineage>
</organism>
<dbReference type="SUPFAM" id="SSF53335">
    <property type="entry name" value="S-adenosyl-L-methionine-dependent methyltransferases"/>
    <property type="match status" value="1"/>
</dbReference>
<proteinExistence type="predicted"/>
<name>A0A1F7HED9_9BACT</name>
<accession>A0A1F7HED9</accession>